<keyword evidence="1" id="KW-0472">Membrane</keyword>
<evidence type="ECO:0000256" key="1">
    <source>
        <dbReference type="SAM" id="Phobius"/>
    </source>
</evidence>
<organism evidence="2 3">
    <name type="scientific">Halomonas salina</name>
    <dbReference type="NCBI Taxonomy" id="42565"/>
    <lineage>
        <taxon>Bacteria</taxon>
        <taxon>Pseudomonadati</taxon>
        <taxon>Pseudomonadota</taxon>
        <taxon>Gammaproteobacteria</taxon>
        <taxon>Oceanospirillales</taxon>
        <taxon>Halomonadaceae</taxon>
        <taxon>Halomonas</taxon>
    </lineage>
</organism>
<feature type="transmembrane region" description="Helical" evidence="1">
    <location>
        <begin position="174"/>
        <end position="199"/>
    </location>
</feature>
<evidence type="ECO:0000313" key="2">
    <source>
        <dbReference type="EMBL" id="KGE77945.1"/>
    </source>
</evidence>
<feature type="transmembrane region" description="Helical" evidence="1">
    <location>
        <begin position="102"/>
        <end position="123"/>
    </location>
</feature>
<dbReference type="EMBL" id="JOKD01000026">
    <property type="protein sequence ID" value="KGE77945.1"/>
    <property type="molecule type" value="Genomic_DNA"/>
</dbReference>
<keyword evidence="1" id="KW-0812">Transmembrane</keyword>
<protein>
    <submittedName>
        <fullName evidence="2">Uncharacterized protein</fullName>
    </submittedName>
</protein>
<feature type="transmembrane region" description="Helical" evidence="1">
    <location>
        <begin position="12"/>
        <end position="30"/>
    </location>
</feature>
<feature type="transmembrane region" description="Helical" evidence="1">
    <location>
        <begin position="36"/>
        <end position="54"/>
    </location>
</feature>
<dbReference type="RefSeq" id="WP_035596026.1">
    <property type="nucleotide sequence ID" value="NZ_JOKD01000026.1"/>
</dbReference>
<proteinExistence type="predicted"/>
<keyword evidence="1" id="KW-1133">Transmembrane helix</keyword>
<evidence type="ECO:0000313" key="3">
    <source>
        <dbReference type="Proteomes" id="UP000029721"/>
    </source>
</evidence>
<feature type="transmembrane region" description="Helical" evidence="1">
    <location>
        <begin position="130"/>
        <end position="149"/>
    </location>
</feature>
<gene>
    <name evidence="2" type="ORF">FP66_05885</name>
</gene>
<name>A0ABR4WUB1_9GAMM</name>
<sequence>MRTDGRGRLPRWLKVAFTLWMLFWAPSVALRIGIQNYLWLCNLANFLLLVGLWAESRRLVSMAWLATALVGSLWALDAGVAWASGWHPIGGTEYMFDAGIPLSVRLLSLYHLVLPLVAGFGVVRLGFDRTALAWQTALTWAAILAAWWLTDPRRNVNWVEGPFGGDQAWLPDGLYVIALMLVWPLALYLPVHLATLSLMRRRA</sequence>
<comment type="caution">
    <text evidence="2">The sequence shown here is derived from an EMBL/GenBank/DDBJ whole genome shotgun (WGS) entry which is preliminary data.</text>
</comment>
<keyword evidence="3" id="KW-1185">Reference proteome</keyword>
<dbReference type="Proteomes" id="UP000029721">
    <property type="component" value="Unassembled WGS sequence"/>
</dbReference>
<accession>A0ABR4WUB1</accession>
<feature type="transmembrane region" description="Helical" evidence="1">
    <location>
        <begin position="61"/>
        <end position="82"/>
    </location>
</feature>
<reference evidence="2 3" key="1">
    <citation type="submission" date="2014-06" db="EMBL/GenBank/DDBJ databases">
        <title>Draft genome sequence of an extremely salt tolerant bacteria Halomonas salina/CIFRI 1.</title>
        <authorList>
            <person name="Behera B.D."/>
            <person name="Meena D.K."/>
            <person name="Das P."/>
            <person name="Maharana J."/>
            <person name="Paria P."/>
            <person name="Sharma A.P."/>
            <person name="Shamsudheen K.V."/>
            <person name="Rijit J."/>
            <person name="Dixit V."/>
            <person name="Verma A."/>
            <person name="Scaria V."/>
            <person name="Sivasubbu S."/>
        </authorList>
    </citation>
    <scope>NUCLEOTIDE SEQUENCE [LARGE SCALE GENOMIC DNA]</scope>
    <source>
        <strain evidence="2 3">CIFRI 1</strain>
    </source>
</reference>